<feature type="domain" description="T6SS Transcription factor RovC-like DNA binding" evidence="1">
    <location>
        <begin position="72"/>
        <end position="175"/>
    </location>
</feature>
<accession>A0A248JQ43</accession>
<evidence type="ECO:0000259" key="1">
    <source>
        <dbReference type="Pfam" id="PF10074"/>
    </source>
</evidence>
<dbReference type="EMBL" id="CP022110">
    <property type="protein sequence ID" value="ASG20198.1"/>
    <property type="molecule type" value="Genomic_DNA"/>
</dbReference>
<dbReference type="InterPro" id="IPR018754">
    <property type="entry name" value="RovC-like_DNA-bd"/>
</dbReference>
<protein>
    <recommendedName>
        <fullName evidence="1">T6SS Transcription factor RovC-like DNA binding domain-containing protein</fullName>
    </recommendedName>
</protein>
<reference evidence="2 3" key="1">
    <citation type="submission" date="2017-06" db="EMBL/GenBank/DDBJ databases">
        <title>Complete genome sequence of Nitrospirillum amazonense strain CBAmC, an endophytic nitrogen-fixing and plant growth-promoting bacterium, isolated from sugarcane.</title>
        <authorList>
            <person name="Schwab S."/>
            <person name="dos Santos Teixeira K.R."/>
            <person name="Simoes Araujo J.L."/>
            <person name="Soares Vidal M."/>
            <person name="Borges de Freitas H.R."/>
            <person name="Rivello Crivelaro A.L."/>
            <person name="Bueno de Camargo Nunes A."/>
            <person name="dos Santos C.M."/>
            <person name="Palmeira da Silva Rosa D."/>
            <person name="da Silva Padilha D."/>
            <person name="da Silva E."/>
            <person name="Araujo Terra L."/>
            <person name="Soares Mendes V."/>
            <person name="Farinelli L."/>
            <person name="Magalhaes Cruz L."/>
            <person name="Baldani J.I."/>
        </authorList>
    </citation>
    <scope>NUCLEOTIDE SEQUENCE [LARGE SCALE GENOMIC DNA]</scope>
    <source>
        <strain evidence="2 3">CBAmC</strain>
    </source>
</reference>
<name>A0A248JQ43_9PROT</name>
<sequence>MPSLLPDAFELQPIPASVDDPAMTIGLPTLSGLDARVAEDGTWHGIWRSVEADHQFWLADPPPGTKTAYVVILPLDASLEHRAEAVLRFWRALMGRAVGEHHRALPAQTRDRHILILRALDGRTDGASYRKIAEALLGFRGNKTDWESDPRKNQTRRLVADGTHYMRGGYRELLHYPTRLPPR</sequence>
<keyword evidence="3" id="KW-1185">Reference proteome</keyword>
<proteinExistence type="predicted"/>
<dbReference type="Pfam" id="PF10074">
    <property type="entry name" value="RovC_DNA-bd"/>
    <property type="match status" value="1"/>
</dbReference>
<evidence type="ECO:0000313" key="3">
    <source>
        <dbReference type="Proteomes" id="UP000197153"/>
    </source>
</evidence>
<organism evidence="2 3">
    <name type="scientific">Nitrospirillum viridazoti CBAmc</name>
    <dbReference type="NCBI Taxonomy" id="1441467"/>
    <lineage>
        <taxon>Bacteria</taxon>
        <taxon>Pseudomonadati</taxon>
        <taxon>Pseudomonadota</taxon>
        <taxon>Alphaproteobacteria</taxon>
        <taxon>Rhodospirillales</taxon>
        <taxon>Azospirillaceae</taxon>
        <taxon>Nitrospirillum</taxon>
        <taxon>Nitrospirillum viridazoti</taxon>
    </lineage>
</organism>
<dbReference type="KEGG" id="nao:Y958_04725"/>
<gene>
    <name evidence="2" type="ORF">Y958_04725</name>
</gene>
<evidence type="ECO:0000313" key="2">
    <source>
        <dbReference type="EMBL" id="ASG20198.1"/>
    </source>
</evidence>
<dbReference type="Proteomes" id="UP000197153">
    <property type="component" value="Chromosome 1"/>
</dbReference>
<dbReference type="AlphaFoldDB" id="A0A248JQ43"/>